<dbReference type="Proteomes" id="UP000029224">
    <property type="component" value="Unassembled WGS sequence"/>
</dbReference>
<protein>
    <submittedName>
        <fullName evidence="1">Uncharacterized protein</fullName>
    </submittedName>
</protein>
<evidence type="ECO:0000313" key="1">
    <source>
        <dbReference type="EMBL" id="GAL36851.1"/>
    </source>
</evidence>
<sequence>MDGVNVATGHQSVGESKTVSDENPMFWRNFVQSNEILSTYN</sequence>
<accession>A0A090TA97</accession>
<comment type="caution">
    <text evidence="1">The sequence shown here is derived from an EMBL/GenBank/DDBJ whole genome shotgun (WGS) entry which is preliminary data.</text>
</comment>
<reference evidence="1 2" key="1">
    <citation type="submission" date="2014-09" db="EMBL/GenBank/DDBJ databases">
        <title>Vibrio maritimus JCM 19240. (C210) whole genome shotgun sequence.</title>
        <authorList>
            <person name="Sawabe T."/>
            <person name="Meirelles P."/>
            <person name="Nakanishi M."/>
            <person name="Sayaka M."/>
            <person name="Hattori M."/>
            <person name="Ohkuma M."/>
        </authorList>
    </citation>
    <scope>NUCLEOTIDE SEQUENCE [LARGE SCALE GENOMIC DNA]</scope>
    <source>
        <strain evidence="1 2">JCM 19240</strain>
    </source>
</reference>
<gene>
    <name evidence="1" type="ORF">JCM19240_3817</name>
</gene>
<evidence type="ECO:0000313" key="2">
    <source>
        <dbReference type="Proteomes" id="UP000029224"/>
    </source>
</evidence>
<keyword evidence="2" id="KW-1185">Reference proteome</keyword>
<reference evidence="1 2" key="2">
    <citation type="submission" date="2014-09" db="EMBL/GenBank/DDBJ databases">
        <authorList>
            <consortium name="NBRP consortium"/>
            <person name="Sawabe T."/>
            <person name="Meirelles P."/>
            <person name="Nakanishi M."/>
            <person name="Sayaka M."/>
            <person name="Hattori M."/>
            <person name="Ohkuma M."/>
        </authorList>
    </citation>
    <scope>NUCLEOTIDE SEQUENCE [LARGE SCALE GENOMIC DNA]</scope>
    <source>
        <strain evidence="1 2">JCM 19240</strain>
    </source>
</reference>
<organism evidence="1 2">
    <name type="scientific">Vibrio maritimus</name>
    <dbReference type="NCBI Taxonomy" id="990268"/>
    <lineage>
        <taxon>Bacteria</taxon>
        <taxon>Pseudomonadati</taxon>
        <taxon>Pseudomonadota</taxon>
        <taxon>Gammaproteobacteria</taxon>
        <taxon>Vibrionales</taxon>
        <taxon>Vibrionaceae</taxon>
        <taxon>Vibrio</taxon>
    </lineage>
</organism>
<dbReference type="AlphaFoldDB" id="A0A090TA97"/>
<name>A0A090TA97_9VIBR</name>
<proteinExistence type="predicted"/>
<dbReference type="EMBL" id="BBMT01000013">
    <property type="protein sequence ID" value="GAL36851.1"/>
    <property type="molecule type" value="Genomic_DNA"/>
</dbReference>